<feature type="transmembrane region" description="Helical" evidence="1">
    <location>
        <begin position="72"/>
        <end position="92"/>
    </location>
</feature>
<evidence type="ECO:0000256" key="1">
    <source>
        <dbReference type="SAM" id="Phobius"/>
    </source>
</evidence>
<keyword evidence="1" id="KW-0812">Transmembrane</keyword>
<protein>
    <submittedName>
        <fullName evidence="2">Uncharacterized protein</fullName>
    </submittedName>
</protein>
<comment type="caution">
    <text evidence="2">The sequence shown here is derived from an EMBL/GenBank/DDBJ whole genome shotgun (WGS) entry which is preliminary data.</text>
</comment>
<sequence>MKKNIFTSILYILAFVGMIITLFVVYKDIDNLFLAKFVFSYLIFLVLFLIYIVTVSIINLRKLNKMDKRKRFFKIIIITILISCCNYIFYYLREPSKISFYNIVISPFVISLIFILSDLRFLAKNKKYY</sequence>
<feature type="transmembrane region" description="Helical" evidence="1">
    <location>
        <begin position="38"/>
        <end position="60"/>
    </location>
</feature>
<evidence type="ECO:0000313" key="2">
    <source>
        <dbReference type="EMBL" id="PJO40110.1"/>
    </source>
</evidence>
<accession>A0A2M9PWA9</accession>
<dbReference type="Proteomes" id="UP000232101">
    <property type="component" value="Unassembled WGS sequence"/>
</dbReference>
<feature type="transmembrane region" description="Helical" evidence="1">
    <location>
        <begin position="98"/>
        <end position="117"/>
    </location>
</feature>
<keyword evidence="1" id="KW-0472">Membrane</keyword>
<reference evidence="2 3" key="1">
    <citation type="submission" date="2017-11" db="EMBL/GenBank/DDBJ databases">
        <title>Bacterial isolate from king chilli rhizosphere.</title>
        <authorList>
            <person name="Takhelmayum P."/>
            <person name="Sarangthem I."/>
        </authorList>
    </citation>
    <scope>NUCLEOTIDE SEQUENCE [LARGE SCALE GENOMIC DNA]</scope>
    <source>
        <strain evidence="3">t26</strain>
    </source>
</reference>
<feature type="transmembrane region" description="Helical" evidence="1">
    <location>
        <begin position="5"/>
        <end position="26"/>
    </location>
</feature>
<dbReference type="EMBL" id="PHQY01000762">
    <property type="protein sequence ID" value="PJO40110.1"/>
    <property type="molecule type" value="Genomic_DNA"/>
</dbReference>
<gene>
    <name evidence="2" type="ORF">CWD94_29910</name>
</gene>
<evidence type="ECO:0000313" key="3">
    <source>
        <dbReference type="Proteomes" id="UP000232101"/>
    </source>
</evidence>
<keyword evidence="1" id="KW-1133">Transmembrane helix</keyword>
<name>A0A2M9PWA9_9BACI</name>
<organism evidence="2 3">
    <name type="scientific">Lysinibacillus xylanilyticus</name>
    <dbReference type="NCBI Taxonomy" id="582475"/>
    <lineage>
        <taxon>Bacteria</taxon>
        <taxon>Bacillati</taxon>
        <taxon>Bacillota</taxon>
        <taxon>Bacilli</taxon>
        <taxon>Bacillales</taxon>
        <taxon>Bacillaceae</taxon>
        <taxon>Lysinibacillus</taxon>
    </lineage>
</organism>
<proteinExistence type="predicted"/>
<dbReference type="AlphaFoldDB" id="A0A2M9PWA9"/>